<feature type="transmembrane region" description="Helical" evidence="1">
    <location>
        <begin position="39"/>
        <end position="58"/>
    </location>
</feature>
<gene>
    <name evidence="3" type="ORF">CCH79_00019779</name>
</gene>
<protein>
    <submittedName>
        <fullName evidence="3">Uncharacterized protein</fullName>
    </submittedName>
</protein>
<evidence type="ECO:0000256" key="2">
    <source>
        <dbReference type="SAM" id="SignalP"/>
    </source>
</evidence>
<keyword evidence="1" id="KW-0472">Membrane</keyword>
<comment type="caution">
    <text evidence="3">The sequence shown here is derived from an EMBL/GenBank/DDBJ whole genome shotgun (WGS) entry which is preliminary data.</text>
</comment>
<proteinExistence type="predicted"/>
<keyword evidence="4" id="KW-1185">Reference proteome</keyword>
<organism evidence="3 4">
    <name type="scientific">Gambusia affinis</name>
    <name type="common">Western mosquitofish</name>
    <name type="synonym">Heterandria affinis</name>
    <dbReference type="NCBI Taxonomy" id="33528"/>
    <lineage>
        <taxon>Eukaryota</taxon>
        <taxon>Metazoa</taxon>
        <taxon>Chordata</taxon>
        <taxon>Craniata</taxon>
        <taxon>Vertebrata</taxon>
        <taxon>Euteleostomi</taxon>
        <taxon>Actinopterygii</taxon>
        <taxon>Neopterygii</taxon>
        <taxon>Teleostei</taxon>
        <taxon>Neoteleostei</taxon>
        <taxon>Acanthomorphata</taxon>
        <taxon>Ovalentaria</taxon>
        <taxon>Atherinomorphae</taxon>
        <taxon>Cyprinodontiformes</taxon>
        <taxon>Poeciliidae</taxon>
        <taxon>Poeciliinae</taxon>
        <taxon>Gambusia</taxon>
    </lineage>
</organism>
<keyword evidence="1" id="KW-0812">Transmembrane</keyword>
<keyword evidence="2" id="KW-0732">Signal</keyword>
<dbReference type="EMBL" id="NHOQ01001934">
    <property type="protein sequence ID" value="PWA20705.1"/>
    <property type="molecule type" value="Genomic_DNA"/>
</dbReference>
<feature type="transmembrane region" description="Helical" evidence="1">
    <location>
        <begin position="112"/>
        <end position="132"/>
    </location>
</feature>
<dbReference type="AlphaFoldDB" id="A0A315VCP4"/>
<feature type="signal peptide" evidence="2">
    <location>
        <begin position="1"/>
        <end position="23"/>
    </location>
</feature>
<feature type="chain" id="PRO_5016421455" evidence="2">
    <location>
        <begin position="24"/>
        <end position="288"/>
    </location>
</feature>
<reference evidence="3 4" key="1">
    <citation type="journal article" date="2018" name="G3 (Bethesda)">
        <title>A High-Quality Reference Genome for the Invasive Mosquitofish Gambusia affinis Using a Chicago Library.</title>
        <authorList>
            <person name="Hoffberg S.L."/>
            <person name="Troendle N.J."/>
            <person name="Glenn T.C."/>
            <person name="Mahmud O."/>
            <person name="Louha S."/>
            <person name="Chalopin D."/>
            <person name="Bennetzen J.L."/>
            <person name="Mauricio R."/>
        </authorList>
    </citation>
    <scope>NUCLEOTIDE SEQUENCE [LARGE SCALE GENOMIC DNA]</scope>
    <source>
        <strain evidence="3">NE01/NJP1002.9</strain>
        <tissue evidence="3">Muscle</tissue>
    </source>
</reference>
<keyword evidence="1" id="KW-1133">Transmembrane helix</keyword>
<evidence type="ECO:0000313" key="4">
    <source>
        <dbReference type="Proteomes" id="UP000250572"/>
    </source>
</evidence>
<name>A0A315VCP4_GAMAF</name>
<accession>A0A315VCP4</accession>
<dbReference type="Proteomes" id="UP000250572">
    <property type="component" value="Unassembled WGS sequence"/>
</dbReference>
<evidence type="ECO:0000313" key="3">
    <source>
        <dbReference type="EMBL" id="PWA20705.1"/>
    </source>
</evidence>
<evidence type="ECO:0000256" key="1">
    <source>
        <dbReference type="SAM" id="Phobius"/>
    </source>
</evidence>
<sequence length="288" mass="31877">MLRQMHGLLFCMQVNLQDLLVSAVPGSFLAGPEPDLDLVGFWYGGQALSPLTLLHVNLRNKNTIIKRSSDSTETIFRLRFWFWFGFRSRSDVLRGFPASSSRARLGGVTDQLRFFTLILLFFLLWLLGSISAPQPLLPHLYPGKPGEQRAAAPPAGRVRERTCLWCVQCLSGTFSSRILQVSAPSRKKKNRSLTWASLSRPPGGTLLINGVEVSVGGRWLQQEVVIGLDSDASSCSVSSSIMANEVYAATTVSNPKAPFWLGAASEHLNMPRFALKILEVVRSKFTRL</sequence>